<reference evidence="1 2" key="1">
    <citation type="journal article" date="2019" name="Emerg. Microbes Infect.">
        <title>Comprehensive subspecies identification of 175 nontuberculous mycobacteria species based on 7547 genomic profiles.</title>
        <authorList>
            <person name="Matsumoto Y."/>
            <person name="Kinjo T."/>
            <person name="Motooka D."/>
            <person name="Nabeya D."/>
            <person name="Jung N."/>
            <person name="Uechi K."/>
            <person name="Horii T."/>
            <person name="Iida T."/>
            <person name="Fujita J."/>
            <person name="Nakamura S."/>
        </authorList>
    </citation>
    <scope>NUCLEOTIDE SEQUENCE [LARGE SCALE GENOMIC DNA]</scope>
    <source>
        <strain evidence="1 2">JCM 12404</strain>
    </source>
</reference>
<protein>
    <submittedName>
        <fullName evidence="1">Uncharacterized protein</fullName>
    </submittedName>
</protein>
<dbReference type="AlphaFoldDB" id="A0A7I7L1T5"/>
<accession>A0A7I7L1T5</accession>
<keyword evidence="2" id="KW-1185">Reference proteome</keyword>
<dbReference type="KEGG" id="mcoo:MCOO_39740"/>
<dbReference type="EMBL" id="AP022569">
    <property type="protein sequence ID" value="BBX47959.1"/>
    <property type="molecule type" value="Genomic_DNA"/>
</dbReference>
<evidence type="ECO:0000313" key="1">
    <source>
        <dbReference type="EMBL" id="BBX47959.1"/>
    </source>
</evidence>
<organism evidence="1 2">
    <name type="scientific">Mycobacterium cookii</name>
    <dbReference type="NCBI Taxonomy" id="1775"/>
    <lineage>
        <taxon>Bacteria</taxon>
        <taxon>Bacillati</taxon>
        <taxon>Actinomycetota</taxon>
        <taxon>Actinomycetes</taxon>
        <taxon>Mycobacteriales</taxon>
        <taxon>Mycobacteriaceae</taxon>
        <taxon>Mycobacterium</taxon>
    </lineage>
</organism>
<evidence type="ECO:0000313" key="2">
    <source>
        <dbReference type="Proteomes" id="UP000465866"/>
    </source>
</evidence>
<proteinExistence type="predicted"/>
<gene>
    <name evidence="1" type="ORF">MCOO_39740</name>
</gene>
<dbReference type="RefSeq" id="WP_163779402.1">
    <property type="nucleotide sequence ID" value="NZ_AP022569.1"/>
</dbReference>
<name>A0A7I7L1T5_9MYCO</name>
<dbReference type="Proteomes" id="UP000465866">
    <property type="component" value="Chromosome"/>
</dbReference>
<sequence>MTHLSDLPGEATVTLLGVCRELSRSGAAPDAELTRLSSAELAELRQVLAEGARSGREDDFVDWCTNMGQLVIAQLYLRIYHQVAIDAKAAAIVDEERRIAQSRTRPSPAA</sequence>